<dbReference type="EMBL" id="JAQQWI010000024">
    <property type="protein sequence ID" value="KAK7994295.1"/>
    <property type="molecule type" value="Genomic_DNA"/>
</dbReference>
<reference evidence="2 3" key="1">
    <citation type="submission" date="2023-01" db="EMBL/GenBank/DDBJ databases">
        <title>Analysis of 21 Apiospora genomes using comparative genomics revels a genus with tremendous synthesis potential of carbohydrate active enzymes and secondary metabolites.</title>
        <authorList>
            <person name="Sorensen T."/>
        </authorList>
    </citation>
    <scope>NUCLEOTIDE SEQUENCE [LARGE SCALE GENOMIC DNA]</scope>
    <source>
        <strain evidence="2 3">CBS 20057</strain>
    </source>
</reference>
<name>A0ABR1R015_9PEZI</name>
<sequence>MSVTHLDIRKAQPWRKLLLIDTEDHSLSNIYATTDKPWARPQLAEECEAAVLGPRQHRHPEYEQYPRPDSSPKMYKAEACKQEPHIKGEGRAENDVDEGALRQRLSVLQAERASLHVGAE</sequence>
<evidence type="ECO:0000256" key="1">
    <source>
        <dbReference type="SAM" id="MobiDB-lite"/>
    </source>
</evidence>
<gene>
    <name evidence="2" type="ORF">PG991_015883</name>
</gene>
<dbReference type="Proteomes" id="UP001396898">
    <property type="component" value="Unassembled WGS sequence"/>
</dbReference>
<keyword evidence="3" id="KW-1185">Reference proteome</keyword>
<evidence type="ECO:0000313" key="2">
    <source>
        <dbReference type="EMBL" id="KAK7994295.1"/>
    </source>
</evidence>
<comment type="caution">
    <text evidence="2">The sequence shown here is derived from an EMBL/GenBank/DDBJ whole genome shotgun (WGS) entry which is preliminary data.</text>
</comment>
<organism evidence="2 3">
    <name type="scientific">Apiospora marii</name>
    <dbReference type="NCBI Taxonomy" id="335849"/>
    <lineage>
        <taxon>Eukaryota</taxon>
        <taxon>Fungi</taxon>
        <taxon>Dikarya</taxon>
        <taxon>Ascomycota</taxon>
        <taxon>Pezizomycotina</taxon>
        <taxon>Sordariomycetes</taxon>
        <taxon>Xylariomycetidae</taxon>
        <taxon>Amphisphaeriales</taxon>
        <taxon>Apiosporaceae</taxon>
        <taxon>Apiospora</taxon>
    </lineage>
</organism>
<evidence type="ECO:0000313" key="3">
    <source>
        <dbReference type="Proteomes" id="UP001396898"/>
    </source>
</evidence>
<protein>
    <submittedName>
        <fullName evidence="2">Uncharacterized protein</fullName>
    </submittedName>
</protein>
<feature type="region of interest" description="Disordered" evidence="1">
    <location>
        <begin position="51"/>
        <end position="77"/>
    </location>
</feature>
<proteinExistence type="predicted"/>
<accession>A0ABR1R015</accession>